<evidence type="ECO:0000256" key="1">
    <source>
        <dbReference type="SAM" id="MobiDB-lite"/>
    </source>
</evidence>
<protein>
    <submittedName>
        <fullName evidence="2">Uncharacterized protein</fullName>
    </submittedName>
</protein>
<sequence>MTEKDDEPDTPSAAVRHLARDAMFTVTRIEQRIDATDPEERDSFREGLMLRFIALESHFSAGDWPPLLGRVFVSAEDETCWGEVPAEWEACWALEGRDPRAETFTPGQHLIERGLDFIRRRVEPLSEDYWLISEAEMIRMVLDAGNADDALYAAFELGALREKARQHGLHLDDITKARRQVAHARSAGAAGAKETQGRAAEWQIVARRLAADKWARMPQRSISAVADEVRRELRKRGLQTTRNTFPSKETVRRAIGDLKPDKVQNAGKGR</sequence>
<evidence type="ECO:0000313" key="2">
    <source>
        <dbReference type="EMBL" id="GMG85646.1"/>
    </source>
</evidence>
<reference evidence="2 3" key="1">
    <citation type="submission" date="2023-04" db="EMBL/GenBank/DDBJ databases">
        <title>Marinoamorphus aggregata gen. nov., sp. Nov., isolate from tissue of brittle star Ophioplocus japonicus.</title>
        <authorList>
            <person name="Kawano K."/>
            <person name="Sawayama S."/>
            <person name="Nakagawa S."/>
        </authorList>
    </citation>
    <scope>NUCLEOTIDE SEQUENCE [LARGE SCALE GENOMIC DNA]</scope>
    <source>
        <strain evidence="2 3">NKW23</strain>
    </source>
</reference>
<feature type="compositionally biased region" description="Polar residues" evidence="1">
    <location>
        <begin position="238"/>
        <end position="247"/>
    </location>
</feature>
<dbReference type="Proteomes" id="UP001239909">
    <property type="component" value="Unassembled WGS sequence"/>
</dbReference>
<proteinExistence type="predicted"/>
<dbReference type="RefSeq" id="WP_285675077.1">
    <property type="nucleotide sequence ID" value="NZ_BSYI01000095.1"/>
</dbReference>
<organism evidence="2 3">
    <name type="scientific">Paralimibaculum aggregatum</name>
    <dbReference type="NCBI Taxonomy" id="3036245"/>
    <lineage>
        <taxon>Bacteria</taxon>
        <taxon>Pseudomonadati</taxon>
        <taxon>Pseudomonadota</taxon>
        <taxon>Alphaproteobacteria</taxon>
        <taxon>Rhodobacterales</taxon>
        <taxon>Paracoccaceae</taxon>
        <taxon>Paralimibaculum</taxon>
    </lineage>
</organism>
<accession>A0ABQ6LU79</accession>
<feature type="region of interest" description="Disordered" evidence="1">
    <location>
        <begin position="237"/>
        <end position="270"/>
    </location>
</feature>
<feature type="compositionally biased region" description="Basic and acidic residues" evidence="1">
    <location>
        <begin position="249"/>
        <end position="262"/>
    </location>
</feature>
<keyword evidence="3" id="KW-1185">Reference proteome</keyword>
<gene>
    <name evidence="2" type="ORF">LNKW23_48710</name>
</gene>
<comment type="caution">
    <text evidence="2">The sequence shown here is derived from an EMBL/GenBank/DDBJ whole genome shotgun (WGS) entry which is preliminary data.</text>
</comment>
<name>A0ABQ6LU79_9RHOB</name>
<evidence type="ECO:0000313" key="3">
    <source>
        <dbReference type="Proteomes" id="UP001239909"/>
    </source>
</evidence>
<dbReference type="EMBL" id="BSYI01000095">
    <property type="protein sequence ID" value="GMG85646.1"/>
    <property type="molecule type" value="Genomic_DNA"/>
</dbReference>